<name>A0A2P8CCR7_9BACT</name>
<dbReference type="AlphaFoldDB" id="A0A2P8CCR7"/>
<comment type="caution">
    <text evidence="4">The sequence shown here is derived from an EMBL/GenBank/DDBJ whole genome shotgun (WGS) entry which is preliminary data.</text>
</comment>
<evidence type="ECO:0000313" key="4">
    <source>
        <dbReference type="EMBL" id="PSK82764.1"/>
    </source>
</evidence>
<keyword evidence="1" id="KW-0472">Membrane</keyword>
<dbReference type="EMBL" id="BLAU01000001">
    <property type="protein sequence ID" value="GET21418.1"/>
    <property type="molecule type" value="Genomic_DNA"/>
</dbReference>
<evidence type="ECO:0000313" key="6">
    <source>
        <dbReference type="Proteomes" id="UP000396862"/>
    </source>
</evidence>
<evidence type="ECO:0000313" key="3">
    <source>
        <dbReference type="EMBL" id="GET21418.1"/>
    </source>
</evidence>
<keyword evidence="6" id="KW-1185">Reference proteome</keyword>
<reference evidence="4 5" key="1">
    <citation type="submission" date="2018-03" db="EMBL/GenBank/DDBJ databases">
        <title>Genomic Encyclopedia of Archaeal and Bacterial Type Strains, Phase II (KMG-II): from individual species to whole genera.</title>
        <authorList>
            <person name="Goeker M."/>
        </authorList>
    </citation>
    <scope>NUCLEOTIDE SEQUENCE [LARGE SCALE GENOMIC DNA]</scope>
    <source>
        <strain evidence="4 5">DSM 27267</strain>
    </source>
</reference>
<feature type="transmembrane region" description="Helical" evidence="1">
    <location>
        <begin position="82"/>
        <end position="103"/>
    </location>
</feature>
<evidence type="ECO:0000256" key="1">
    <source>
        <dbReference type="SAM" id="Phobius"/>
    </source>
</evidence>
<evidence type="ECO:0000313" key="5">
    <source>
        <dbReference type="Proteomes" id="UP000240621"/>
    </source>
</evidence>
<dbReference type="SUPFAM" id="SSF52009">
    <property type="entry name" value="Phosphohistidine domain"/>
    <property type="match status" value="1"/>
</dbReference>
<evidence type="ECO:0000259" key="2">
    <source>
        <dbReference type="Pfam" id="PF00391"/>
    </source>
</evidence>
<dbReference type="Pfam" id="PF00391">
    <property type="entry name" value="PEP-utilizers"/>
    <property type="match status" value="1"/>
</dbReference>
<feature type="domain" description="PEP-utilising enzyme mobile" evidence="2">
    <location>
        <begin position="283"/>
        <end position="345"/>
    </location>
</feature>
<keyword evidence="1" id="KW-0812">Transmembrane</keyword>
<sequence length="355" mass="40688">MDKTLYDFHNSFDKITLNSVERILKIPSLKRSREYFHIDFLGDIGIINLLRLEYLNSANFAQTFDLFQSTRLEPKSHRYESLFALLVIAAAGTVIGGVILDIYQTEKEKIYKLISKEVIDRVLKFKDKKKLNKFCNIEPTEIFADLVRLKSCFVSRLMLDSGEINETEYFQLVDYFITGSELKSLEVLKKHGKFLNDYNQSKERIDENLILLGVKSYAKGTVIKFLEQEDVKIPYDENVKTANILRGMPASPGFARGKSHIYDKKSRSDKSYEEQNIICIDSKDYSPDLIDLLTMYDGVVTWNCGLTGHIPLVCRGMGKGCVIISELELKKLKDNDDMMLSGNQGIIFTGLYVKE</sequence>
<reference evidence="3 6" key="2">
    <citation type="submission" date="2019-10" db="EMBL/GenBank/DDBJ databases">
        <title>Prolixibacter strains distinguished by the presence of nitrate reductase genes were adept at nitrate-dependent anaerobic corrosion of metallic iron and carbon steel.</title>
        <authorList>
            <person name="Iino T."/>
            <person name="Shono N."/>
            <person name="Ito K."/>
            <person name="Nakamura R."/>
            <person name="Sueoka K."/>
            <person name="Harayama S."/>
            <person name="Ohkuma M."/>
        </authorList>
    </citation>
    <scope>NUCLEOTIDE SEQUENCE [LARGE SCALE GENOMIC DNA]</scope>
    <source>
        <strain evidence="3 6">MIC1-1</strain>
    </source>
</reference>
<keyword evidence="1" id="KW-1133">Transmembrane helix</keyword>
<gene>
    <name evidence="4" type="ORF">CLV93_105156</name>
    <name evidence="3" type="ORF">JCM18694_16640</name>
</gene>
<accession>A0A2P8CCR7</accession>
<dbReference type="InterPro" id="IPR008279">
    <property type="entry name" value="PEP-util_enz_mobile_dom"/>
</dbReference>
<dbReference type="Proteomes" id="UP000240621">
    <property type="component" value="Unassembled WGS sequence"/>
</dbReference>
<proteinExistence type="predicted"/>
<protein>
    <submittedName>
        <fullName evidence="4">PEP-utilizing family enzyme</fullName>
    </submittedName>
</protein>
<dbReference type="RefSeq" id="WP_106542360.1">
    <property type="nucleotide sequence ID" value="NZ_BLAU01000001.1"/>
</dbReference>
<dbReference type="Gene3D" id="3.50.30.10">
    <property type="entry name" value="Phosphohistidine domain"/>
    <property type="match status" value="1"/>
</dbReference>
<organism evidence="4 5">
    <name type="scientific">Prolixibacter denitrificans</name>
    <dbReference type="NCBI Taxonomy" id="1541063"/>
    <lineage>
        <taxon>Bacteria</taxon>
        <taxon>Pseudomonadati</taxon>
        <taxon>Bacteroidota</taxon>
        <taxon>Bacteroidia</taxon>
        <taxon>Marinilabiliales</taxon>
        <taxon>Prolixibacteraceae</taxon>
        <taxon>Prolixibacter</taxon>
    </lineage>
</organism>
<dbReference type="InterPro" id="IPR036637">
    <property type="entry name" value="Phosphohistidine_dom_sf"/>
</dbReference>
<dbReference type="GO" id="GO:0016772">
    <property type="term" value="F:transferase activity, transferring phosphorus-containing groups"/>
    <property type="evidence" value="ECO:0007669"/>
    <property type="project" value="InterPro"/>
</dbReference>
<dbReference type="EMBL" id="PYGC01000005">
    <property type="protein sequence ID" value="PSK82764.1"/>
    <property type="molecule type" value="Genomic_DNA"/>
</dbReference>
<dbReference type="Proteomes" id="UP000396862">
    <property type="component" value="Unassembled WGS sequence"/>
</dbReference>